<evidence type="ECO:0000313" key="2">
    <source>
        <dbReference type="EMBL" id="MDZ7279305.1"/>
    </source>
</evidence>
<keyword evidence="2" id="KW-0067">ATP-binding</keyword>
<sequence length="459" mass="52637">MAMKIESLKIFEHNLFIDTDVMLSDCEQKGNVKTVIIGPNGTGKSSFLSCICDIFLCELSASSIKKRKIVNTLGFKYELKLSDEMVVSDSSDNDLFKKVRILAITNSYKDKFYFPTKNGIKTTSEYIYLGLRSASNNIFFSNVNDNIFKYLMNIVFDNKKKDSAVKILNELNFKRTVRIVITKGKNYNKFLDKNNIRSSLSDGSLNRFLSSDYFYNNEKEIFSTLLDFELEKHSEINFNLGNEITNGETSLFKTILKLVDARILSVDKLSLFSHDGYDINEASSGEFNILRVMLSVIANINNNSLILIDEPEISLHPNWQIEFCRLLDLALENFTGCHTVIATHSHFILSNLSQLSSTIISMQMSTLNRKVYLQNALPESFGMSPENTLYTFFGITGYNNKYFEQDLRVLFDYMSNNKSENFEVFKNAFERLNRFNFDDTSPIKKTLQEAGEIINKECL</sequence>
<dbReference type="EMBL" id="JAOBTT010000001">
    <property type="protein sequence ID" value="MDZ7279305.1"/>
    <property type="molecule type" value="Genomic_DNA"/>
</dbReference>
<dbReference type="InterPro" id="IPR027417">
    <property type="entry name" value="P-loop_NTPase"/>
</dbReference>
<reference evidence="3" key="1">
    <citation type="submission" date="2023-07" db="EMBL/GenBank/DDBJ databases">
        <title>Structural and functional analysis of rice phyllospheric bacteria for their antimicrobial properties and defense elicitation against blast disease.</title>
        <authorList>
            <person name="Sahu K.P."/>
            <person name="Asharani P."/>
            <person name="Kumar M."/>
            <person name="Reddy B."/>
            <person name="Kumar A."/>
        </authorList>
    </citation>
    <scope>NUCLEOTIDE SEQUENCE [LARGE SCALE GENOMIC DNA]</scope>
    <source>
        <strain evidence="3">OsEp_Plm_30P10</strain>
    </source>
</reference>
<dbReference type="GO" id="GO:0005524">
    <property type="term" value="F:ATP binding"/>
    <property type="evidence" value="ECO:0007669"/>
    <property type="project" value="UniProtKB-KW"/>
</dbReference>
<dbReference type="PANTHER" id="PTHR43581:SF2">
    <property type="entry name" value="EXCINUCLEASE ATPASE SUBUNIT"/>
    <property type="match status" value="1"/>
</dbReference>
<feature type="domain" description="Endonuclease GajA/Old nuclease/RecF-like AAA" evidence="1">
    <location>
        <begin position="3"/>
        <end position="348"/>
    </location>
</feature>
<evidence type="ECO:0000313" key="3">
    <source>
        <dbReference type="Proteomes" id="UP001288620"/>
    </source>
</evidence>
<dbReference type="SUPFAM" id="SSF52540">
    <property type="entry name" value="P-loop containing nucleoside triphosphate hydrolases"/>
    <property type="match status" value="1"/>
</dbReference>
<dbReference type="PANTHER" id="PTHR43581">
    <property type="entry name" value="ATP/GTP PHOSPHATASE"/>
    <property type="match status" value="1"/>
</dbReference>
<keyword evidence="3" id="KW-1185">Reference proteome</keyword>
<evidence type="ECO:0000259" key="1">
    <source>
        <dbReference type="Pfam" id="PF13175"/>
    </source>
</evidence>
<proteinExistence type="predicted"/>
<protein>
    <submittedName>
        <fullName evidence="2">ATP-binding protein</fullName>
    </submittedName>
</protein>
<dbReference type="Pfam" id="PF13175">
    <property type="entry name" value="AAA_15"/>
    <property type="match status" value="1"/>
</dbReference>
<gene>
    <name evidence="2" type="ORF">N4G40_13650</name>
</gene>
<dbReference type="Gene3D" id="3.40.50.300">
    <property type="entry name" value="P-loop containing nucleotide triphosphate hydrolases"/>
    <property type="match status" value="1"/>
</dbReference>
<accession>A0ABU5LH85</accession>
<dbReference type="InterPro" id="IPR051396">
    <property type="entry name" value="Bact_Antivir_Def_Nuclease"/>
</dbReference>
<name>A0ABU5LH85_9GAMM</name>
<comment type="caution">
    <text evidence="2">The sequence shown here is derived from an EMBL/GenBank/DDBJ whole genome shotgun (WGS) entry which is preliminary data.</text>
</comment>
<keyword evidence="2" id="KW-0547">Nucleotide-binding</keyword>
<dbReference type="InterPro" id="IPR041685">
    <property type="entry name" value="AAA_GajA/Old/RecF-like"/>
</dbReference>
<dbReference type="RefSeq" id="WP_322543799.1">
    <property type="nucleotide sequence ID" value="NZ_JAOBTT010000001.1"/>
</dbReference>
<dbReference type="Proteomes" id="UP001288620">
    <property type="component" value="Unassembled WGS sequence"/>
</dbReference>
<organism evidence="2 3">
    <name type="scientific">Pantoea eucrina</name>
    <dbReference type="NCBI Taxonomy" id="472693"/>
    <lineage>
        <taxon>Bacteria</taxon>
        <taxon>Pseudomonadati</taxon>
        <taxon>Pseudomonadota</taxon>
        <taxon>Gammaproteobacteria</taxon>
        <taxon>Enterobacterales</taxon>
        <taxon>Erwiniaceae</taxon>
        <taxon>Pantoea</taxon>
    </lineage>
</organism>